<accession>S4PGZ5</accession>
<evidence type="ECO:0000256" key="1">
    <source>
        <dbReference type="SAM" id="MobiDB-lite"/>
    </source>
</evidence>
<organism evidence="2">
    <name type="scientific">Pararge aegeria</name>
    <name type="common">speckled wood butterfly</name>
    <dbReference type="NCBI Taxonomy" id="116150"/>
    <lineage>
        <taxon>Eukaryota</taxon>
        <taxon>Metazoa</taxon>
        <taxon>Ecdysozoa</taxon>
        <taxon>Arthropoda</taxon>
        <taxon>Hexapoda</taxon>
        <taxon>Insecta</taxon>
        <taxon>Pterygota</taxon>
        <taxon>Neoptera</taxon>
        <taxon>Endopterygota</taxon>
        <taxon>Lepidoptera</taxon>
        <taxon>Glossata</taxon>
        <taxon>Ditrysia</taxon>
        <taxon>Papilionoidea</taxon>
        <taxon>Nymphalidae</taxon>
        <taxon>Satyrinae</taxon>
        <taxon>Satyrini</taxon>
        <taxon>Parargina</taxon>
        <taxon>Pararge</taxon>
    </lineage>
</organism>
<reference evidence="2" key="2">
    <citation type="submission" date="2013-05" db="EMBL/GenBank/DDBJ databases">
        <authorList>
            <person name="Carter J.-M."/>
            <person name="Baker S.C."/>
            <person name="Pink R."/>
            <person name="Carter D.R.F."/>
            <person name="Collins A."/>
            <person name="Tomlin J."/>
            <person name="Gibbs M."/>
            <person name="Breuker C.J."/>
        </authorList>
    </citation>
    <scope>NUCLEOTIDE SEQUENCE</scope>
    <source>
        <tissue evidence="2">Ovary</tissue>
    </source>
</reference>
<proteinExistence type="predicted"/>
<dbReference type="AlphaFoldDB" id="S4PGZ5"/>
<protein>
    <submittedName>
        <fullName evidence="2">Uncharacterized protein</fullName>
    </submittedName>
</protein>
<feature type="region of interest" description="Disordered" evidence="1">
    <location>
        <begin position="1"/>
        <end position="45"/>
    </location>
</feature>
<sequence>MSDIFEDASDEKLNETILDKTPVESNSNSMESVAKVSNEDDCNPKNEMLKLQIESLERVLFEQRKEN</sequence>
<dbReference type="EMBL" id="GAIX01002361">
    <property type="protein sequence ID" value="JAA90199.1"/>
    <property type="molecule type" value="Transcribed_RNA"/>
</dbReference>
<feature type="compositionally biased region" description="Basic and acidic residues" evidence="1">
    <location>
        <begin position="10"/>
        <end position="22"/>
    </location>
</feature>
<evidence type="ECO:0000313" key="2">
    <source>
        <dbReference type="EMBL" id="JAA90199.1"/>
    </source>
</evidence>
<name>S4PGZ5_9NEOP</name>
<reference evidence="2" key="1">
    <citation type="journal article" date="2013" name="BMC Genomics">
        <title>Unscrambling butterfly oogenesis.</title>
        <authorList>
            <person name="Carter J.M."/>
            <person name="Baker S.C."/>
            <person name="Pink R."/>
            <person name="Carter D.R."/>
            <person name="Collins A."/>
            <person name="Tomlin J."/>
            <person name="Gibbs M."/>
            <person name="Breuker C.J."/>
        </authorList>
    </citation>
    <scope>NUCLEOTIDE SEQUENCE</scope>
    <source>
        <tissue evidence="2">Ovary</tissue>
    </source>
</reference>
<feature type="non-terminal residue" evidence="2">
    <location>
        <position position="67"/>
    </location>
</feature>